<dbReference type="InterPro" id="IPR053028">
    <property type="entry name" value="Spo0E-like_phosphatase"/>
</dbReference>
<sequence>MYRKFIQKKVFQLKINQKRKKMIAIGSKYGLNHQQTLTCSQQLDQLLNEYNRLLCQEIVRREEIEKEKSKVLSIFS</sequence>
<evidence type="ECO:0008006" key="3">
    <source>
        <dbReference type="Google" id="ProtNLM"/>
    </source>
</evidence>
<dbReference type="PANTHER" id="PTHR41263">
    <property type="entry name" value="ASPARTYL-PHOSPHATE PHOSPHATASE YISI"/>
    <property type="match status" value="1"/>
</dbReference>
<dbReference type="InterPro" id="IPR037208">
    <property type="entry name" value="Spo0E-like_sf"/>
</dbReference>
<protein>
    <recommendedName>
        <fullName evidence="3">Aspartyl-phosphate phosphatase Spo0E family protein</fullName>
    </recommendedName>
</protein>
<evidence type="ECO:0000313" key="2">
    <source>
        <dbReference type="Proteomes" id="UP001223586"/>
    </source>
</evidence>
<evidence type="ECO:0000313" key="1">
    <source>
        <dbReference type="EMBL" id="MDQ0174568.1"/>
    </source>
</evidence>
<reference evidence="1 2" key="1">
    <citation type="submission" date="2023-07" db="EMBL/GenBank/DDBJ databases">
        <title>Genomic Encyclopedia of Type Strains, Phase IV (KMG-IV): sequencing the most valuable type-strain genomes for metagenomic binning, comparative biology and taxonomic classification.</title>
        <authorList>
            <person name="Goeker M."/>
        </authorList>
    </citation>
    <scope>NUCLEOTIDE SEQUENCE [LARGE SCALE GENOMIC DNA]</scope>
    <source>
        <strain evidence="1 2">DSM 23837</strain>
    </source>
</reference>
<accession>A0ABT9WMQ1</accession>
<comment type="caution">
    <text evidence="1">The sequence shown here is derived from an EMBL/GenBank/DDBJ whole genome shotgun (WGS) entry which is preliminary data.</text>
</comment>
<dbReference type="Proteomes" id="UP001223586">
    <property type="component" value="Unassembled WGS sequence"/>
</dbReference>
<proteinExistence type="predicted"/>
<dbReference type="RefSeq" id="WP_307226157.1">
    <property type="nucleotide sequence ID" value="NZ_JAUSTT010000002.1"/>
</dbReference>
<gene>
    <name evidence="1" type="ORF">J2S08_000401</name>
</gene>
<dbReference type="Pfam" id="PF09388">
    <property type="entry name" value="SpoOE-like"/>
    <property type="match status" value="1"/>
</dbReference>
<keyword evidence="2" id="KW-1185">Reference proteome</keyword>
<dbReference type="EMBL" id="JAUSTT010000002">
    <property type="protein sequence ID" value="MDQ0174568.1"/>
    <property type="molecule type" value="Genomic_DNA"/>
</dbReference>
<dbReference type="InterPro" id="IPR036638">
    <property type="entry name" value="HLH_DNA-bd_sf"/>
</dbReference>
<dbReference type="InterPro" id="IPR018540">
    <property type="entry name" value="Spo0E-like"/>
</dbReference>
<organism evidence="1 2">
    <name type="scientific">Bacillus chungangensis</name>
    <dbReference type="NCBI Taxonomy" id="587633"/>
    <lineage>
        <taxon>Bacteria</taxon>
        <taxon>Bacillati</taxon>
        <taxon>Bacillota</taxon>
        <taxon>Bacilli</taxon>
        <taxon>Bacillales</taxon>
        <taxon>Bacillaceae</taxon>
        <taxon>Bacillus</taxon>
    </lineage>
</organism>
<name>A0ABT9WMQ1_9BACI</name>
<dbReference type="PANTHER" id="PTHR41263:SF1">
    <property type="entry name" value="ASPARTYL-PHOSPHATE PHOSPHATASE YISI"/>
    <property type="match status" value="1"/>
</dbReference>
<dbReference type="Gene3D" id="4.10.280.10">
    <property type="entry name" value="Helix-loop-helix DNA-binding domain"/>
    <property type="match status" value="1"/>
</dbReference>
<dbReference type="SUPFAM" id="SSF140500">
    <property type="entry name" value="BAS1536-like"/>
    <property type="match status" value="1"/>
</dbReference>